<dbReference type="AlphaFoldDB" id="A0A0A9EJ76"/>
<sequence length="52" mass="5908">MSRIQACVVHDLHRCQKKCSSLVFTDRYSVGCTFSFIPHAFFSFVLGVIILV</sequence>
<proteinExistence type="predicted"/>
<name>A0A0A9EJ76_ARUDO</name>
<keyword evidence="1" id="KW-0472">Membrane</keyword>
<accession>A0A0A9EJ76</accession>
<evidence type="ECO:0000313" key="2">
    <source>
        <dbReference type="EMBL" id="JAD99058.1"/>
    </source>
</evidence>
<keyword evidence="1" id="KW-1133">Transmembrane helix</keyword>
<reference evidence="2" key="1">
    <citation type="submission" date="2014-09" db="EMBL/GenBank/DDBJ databases">
        <authorList>
            <person name="Magalhaes I.L.F."/>
            <person name="Oliveira U."/>
            <person name="Santos F.R."/>
            <person name="Vidigal T.H.D.A."/>
            <person name="Brescovit A.D."/>
            <person name="Santos A.J."/>
        </authorList>
    </citation>
    <scope>NUCLEOTIDE SEQUENCE</scope>
    <source>
        <tissue evidence="2">Shoot tissue taken approximately 20 cm above the soil surface</tissue>
    </source>
</reference>
<protein>
    <submittedName>
        <fullName evidence="2">Uncharacterized protein</fullName>
    </submittedName>
</protein>
<organism evidence="2">
    <name type="scientific">Arundo donax</name>
    <name type="common">Giant reed</name>
    <name type="synonym">Donax arundinaceus</name>
    <dbReference type="NCBI Taxonomy" id="35708"/>
    <lineage>
        <taxon>Eukaryota</taxon>
        <taxon>Viridiplantae</taxon>
        <taxon>Streptophyta</taxon>
        <taxon>Embryophyta</taxon>
        <taxon>Tracheophyta</taxon>
        <taxon>Spermatophyta</taxon>
        <taxon>Magnoliopsida</taxon>
        <taxon>Liliopsida</taxon>
        <taxon>Poales</taxon>
        <taxon>Poaceae</taxon>
        <taxon>PACMAD clade</taxon>
        <taxon>Arundinoideae</taxon>
        <taxon>Arundineae</taxon>
        <taxon>Arundo</taxon>
    </lineage>
</organism>
<reference evidence="2" key="2">
    <citation type="journal article" date="2015" name="Data Brief">
        <title>Shoot transcriptome of the giant reed, Arundo donax.</title>
        <authorList>
            <person name="Barrero R.A."/>
            <person name="Guerrero F.D."/>
            <person name="Moolhuijzen P."/>
            <person name="Goolsby J.A."/>
            <person name="Tidwell J."/>
            <person name="Bellgard S.E."/>
            <person name="Bellgard M.I."/>
        </authorList>
    </citation>
    <scope>NUCLEOTIDE SEQUENCE</scope>
    <source>
        <tissue evidence="2">Shoot tissue taken approximately 20 cm above the soil surface</tissue>
    </source>
</reference>
<evidence type="ECO:0000256" key="1">
    <source>
        <dbReference type="SAM" id="Phobius"/>
    </source>
</evidence>
<feature type="transmembrane region" description="Helical" evidence="1">
    <location>
        <begin position="28"/>
        <end position="51"/>
    </location>
</feature>
<dbReference type="EMBL" id="GBRH01198837">
    <property type="protein sequence ID" value="JAD99058.1"/>
    <property type="molecule type" value="Transcribed_RNA"/>
</dbReference>
<keyword evidence="1" id="KW-0812">Transmembrane</keyword>